<feature type="region of interest" description="Disordered" evidence="1">
    <location>
        <begin position="1"/>
        <end position="58"/>
    </location>
</feature>
<organism evidence="2 3">
    <name type="scientific">Candidula unifasciata</name>
    <dbReference type="NCBI Taxonomy" id="100452"/>
    <lineage>
        <taxon>Eukaryota</taxon>
        <taxon>Metazoa</taxon>
        <taxon>Spiralia</taxon>
        <taxon>Lophotrochozoa</taxon>
        <taxon>Mollusca</taxon>
        <taxon>Gastropoda</taxon>
        <taxon>Heterobranchia</taxon>
        <taxon>Euthyneura</taxon>
        <taxon>Panpulmonata</taxon>
        <taxon>Eupulmonata</taxon>
        <taxon>Stylommatophora</taxon>
        <taxon>Helicina</taxon>
        <taxon>Helicoidea</taxon>
        <taxon>Geomitridae</taxon>
        <taxon>Candidula</taxon>
    </lineage>
</organism>
<accession>A0A8S3YKB6</accession>
<feature type="non-terminal residue" evidence="2">
    <location>
        <position position="1"/>
    </location>
</feature>
<protein>
    <submittedName>
        <fullName evidence="2">Uncharacterized protein</fullName>
    </submittedName>
</protein>
<keyword evidence="3" id="KW-1185">Reference proteome</keyword>
<reference evidence="2" key="1">
    <citation type="submission" date="2021-04" db="EMBL/GenBank/DDBJ databases">
        <authorList>
            <consortium name="Molecular Ecology Group"/>
        </authorList>
    </citation>
    <scope>NUCLEOTIDE SEQUENCE</scope>
</reference>
<proteinExistence type="predicted"/>
<evidence type="ECO:0000256" key="1">
    <source>
        <dbReference type="SAM" id="MobiDB-lite"/>
    </source>
</evidence>
<sequence length="58" mass="6458">MRGYLHSAPTPTPAPPFRNACIKQGPGIATPGELYPSENNELPERSAPWIQRNQQDWA</sequence>
<evidence type="ECO:0000313" key="2">
    <source>
        <dbReference type="EMBL" id="CAG5117553.1"/>
    </source>
</evidence>
<evidence type="ECO:0000313" key="3">
    <source>
        <dbReference type="Proteomes" id="UP000678393"/>
    </source>
</evidence>
<dbReference type="Proteomes" id="UP000678393">
    <property type="component" value="Unassembled WGS sequence"/>
</dbReference>
<comment type="caution">
    <text evidence="2">The sequence shown here is derived from an EMBL/GenBank/DDBJ whole genome shotgun (WGS) entry which is preliminary data.</text>
</comment>
<dbReference type="AlphaFoldDB" id="A0A8S3YKB6"/>
<name>A0A8S3YKB6_9EUPU</name>
<dbReference type="EMBL" id="CAJHNH020000423">
    <property type="protein sequence ID" value="CAG5117553.1"/>
    <property type="molecule type" value="Genomic_DNA"/>
</dbReference>
<gene>
    <name evidence="2" type="ORF">CUNI_LOCUS3111</name>
</gene>